<evidence type="ECO:0000259" key="6">
    <source>
        <dbReference type="Pfam" id="PF08281"/>
    </source>
</evidence>
<gene>
    <name evidence="7" type="ORF">IAD36_08580</name>
</gene>
<feature type="domain" description="RNA polymerase sigma-70 region 2" evidence="5">
    <location>
        <begin position="10"/>
        <end position="75"/>
    </location>
</feature>
<evidence type="ECO:0000256" key="3">
    <source>
        <dbReference type="ARBA" id="ARBA00023082"/>
    </source>
</evidence>
<dbReference type="InterPro" id="IPR013249">
    <property type="entry name" value="RNA_pol_sigma70_r4_t2"/>
</dbReference>
<reference evidence="7" key="2">
    <citation type="journal article" date="2021" name="PeerJ">
        <title>Extensive microbial diversity within the chicken gut microbiome revealed by metagenomics and culture.</title>
        <authorList>
            <person name="Gilroy R."/>
            <person name="Ravi A."/>
            <person name="Getino M."/>
            <person name="Pursley I."/>
            <person name="Horton D.L."/>
            <person name="Alikhan N.F."/>
            <person name="Baker D."/>
            <person name="Gharbi K."/>
            <person name="Hall N."/>
            <person name="Watson M."/>
            <person name="Adriaenssens E.M."/>
            <person name="Foster-Nyarko E."/>
            <person name="Jarju S."/>
            <person name="Secka A."/>
            <person name="Antonio M."/>
            <person name="Oren A."/>
            <person name="Chaudhuri R.R."/>
            <person name="La Ragione R."/>
            <person name="Hildebrand F."/>
            <person name="Pallen M.J."/>
        </authorList>
    </citation>
    <scope>NUCLEOTIDE SEQUENCE</scope>
    <source>
        <strain evidence="7">ChiGjej3B3-7149</strain>
    </source>
</reference>
<sequence length="158" mass="17768">MSGEEFANFVRQNEAGFYRIAYSYVRSREDALDIVQDAVEKGLRKLPALRDPARIKPWFCRILVNESIDRIRRRRETEPADESLPAPDDAGGRAEALALYDAVAALPPKLRTVIILRFFEDMKLAEVAQAAGCTLSTAKSRLYKALALLRLELDDGEV</sequence>
<evidence type="ECO:0000259" key="5">
    <source>
        <dbReference type="Pfam" id="PF04542"/>
    </source>
</evidence>
<dbReference type="CDD" id="cd06171">
    <property type="entry name" value="Sigma70_r4"/>
    <property type="match status" value="1"/>
</dbReference>
<proteinExistence type="inferred from homology"/>
<dbReference type="Gene3D" id="1.10.1740.10">
    <property type="match status" value="1"/>
</dbReference>
<organism evidence="7 8">
    <name type="scientific">Candidatus Scatomorpha intestinigallinarum</name>
    <dbReference type="NCBI Taxonomy" id="2840923"/>
    <lineage>
        <taxon>Bacteria</taxon>
        <taxon>Bacillati</taxon>
        <taxon>Bacillota</taxon>
        <taxon>Clostridia</taxon>
        <taxon>Eubacteriales</taxon>
        <taxon>Candidatus Scatomorpha</taxon>
    </lineage>
</organism>
<evidence type="ECO:0000256" key="1">
    <source>
        <dbReference type="ARBA" id="ARBA00010641"/>
    </source>
</evidence>
<dbReference type="InterPro" id="IPR013324">
    <property type="entry name" value="RNA_pol_sigma_r3/r4-like"/>
</dbReference>
<dbReference type="GO" id="GO:0016987">
    <property type="term" value="F:sigma factor activity"/>
    <property type="evidence" value="ECO:0007669"/>
    <property type="project" value="UniProtKB-KW"/>
</dbReference>
<comment type="caution">
    <text evidence="7">The sequence shown here is derived from an EMBL/GenBank/DDBJ whole genome shotgun (WGS) entry which is preliminary data.</text>
</comment>
<dbReference type="InterPro" id="IPR039425">
    <property type="entry name" value="RNA_pol_sigma-70-like"/>
</dbReference>
<dbReference type="Proteomes" id="UP000824238">
    <property type="component" value="Unassembled WGS sequence"/>
</dbReference>
<dbReference type="InterPro" id="IPR014284">
    <property type="entry name" value="RNA_pol_sigma-70_dom"/>
</dbReference>
<dbReference type="EMBL" id="DVHH01000203">
    <property type="protein sequence ID" value="HIR55632.1"/>
    <property type="molecule type" value="Genomic_DNA"/>
</dbReference>
<protein>
    <submittedName>
        <fullName evidence="7">Sigma-70 family RNA polymerase sigma factor</fullName>
    </submittedName>
</protein>
<keyword evidence="2" id="KW-0805">Transcription regulation</keyword>
<dbReference type="InterPro" id="IPR007627">
    <property type="entry name" value="RNA_pol_sigma70_r2"/>
</dbReference>
<dbReference type="GO" id="GO:0003677">
    <property type="term" value="F:DNA binding"/>
    <property type="evidence" value="ECO:0007669"/>
    <property type="project" value="InterPro"/>
</dbReference>
<reference evidence="7" key="1">
    <citation type="submission" date="2020-10" db="EMBL/GenBank/DDBJ databases">
        <authorList>
            <person name="Gilroy R."/>
        </authorList>
    </citation>
    <scope>NUCLEOTIDE SEQUENCE</scope>
    <source>
        <strain evidence="7">ChiGjej3B3-7149</strain>
    </source>
</reference>
<keyword evidence="3" id="KW-0731">Sigma factor</keyword>
<feature type="domain" description="RNA polymerase sigma factor 70 region 4 type 2" evidence="6">
    <location>
        <begin position="97"/>
        <end position="149"/>
    </location>
</feature>
<dbReference type="PANTHER" id="PTHR43133">
    <property type="entry name" value="RNA POLYMERASE ECF-TYPE SIGMA FACTO"/>
    <property type="match status" value="1"/>
</dbReference>
<comment type="similarity">
    <text evidence="1">Belongs to the sigma-70 factor family. ECF subfamily.</text>
</comment>
<keyword evidence="4" id="KW-0804">Transcription</keyword>
<evidence type="ECO:0000256" key="2">
    <source>
        <dbReference type="ARBA" id="ARBA00023015"/>
    </source>
</evidence>
<dbReference type="InterPro" id="IPR013325">
    <property type="entry name" value="RNA_pol_sigma_r2"/>
</dbReference>
<dbReference type="Gene3D" id="1.10.10.10">
    <property type="entry name" value="Winged helix-like DNA-binding domain superfamily/Winged helix DNA-binding domain"/>
    <property type="match status" value="1"/>
</dbReference>
<name>A0A9D1DML2_9FIRM</name>
<evidence type="ECO:0000313" key="7">
    <source>
        <dbReference type="EMBL" id="HIR55632.1"/>
    </source>
</evidence>
<dbReference type="GO" id="GO:0006352">
    <property type="term" value="P:DNA-templated transcription initiation"/>
    <property type="evidence" value="ECO:0007669"/>
    <property type="project" value="InterPro"/>
</dbReference>
<dbReference type="PANTHER" id="PTHR43133:SF60">
    <property type="entry name" value="RNA POLYMERASE SIGMA FACTOR SIGV"/>
    <property type="match status" value="1"/>
</dbReference>
<accession>A0A9D1DML2</accession>
<evidence type="ECO:0000256" key="4">
    <source>
        <dbReference type="ARBA" id="ARBA00023163"/>
    </source>
</evidence>
<dbReference type="Pfam" id="PF04542">
    <property type="entry name" value="Sigma70_r2"/>
    <property type="match status" value="1"/>
</dbReference>
<dbReference type="Pfam" id="PF08281">
    <property type="entry name" value="Sigma70_r4_2"/>
    <property type="match status" value="1"/>
</dbReference>
<dbReference type="SUPFAM" id="SSF88659">
    <property type="entry name" value="Sigma3 and sigma4 domains of RNA polymerase sigma factors"/>
    <property type="match status" value="1"/>
</dbReference>
<dbReference type="AlphaFoldDB" id="A0A9D1DML2"/>
<evidence type="ECO:0000313" key="8">
    <source>
        <dbReference type="Proteomes" id="UP000824238"/>
    </source>
</evidence>
<dbReference type="InterPro" id="IPR036388">
    <property type="entry name" value="WH-like_DNA-bd_sf"/>
</dbReference>
<dbReference type="SUPFAM" id="SSF88946">
    <property type="entry name" value="Sigma2 domain of RNA polymerase sigma factors"/>
    <property type="match status" value="1"/>
</dbReference>
<dbReference type="NCBIfam" id="TIGR02937">
    <property type="entry name" value="sigma70-ECF"/>
    <property type="match status" value="1"/>
</dbReference>